<dbReference type="OrthoDB" id="9973021at2759"/>
<accession>A0A183J522</accession>
<dbReference type="Proteomes" id="UP000270296">
    <property type="component" value="Unassembled WGS sequence"/>
</dbReference>
<dbReference type="Pfam" id="PF00646">
    <property type="entry name" value="F-box"/>
    <property type="match status" value="1"/>
</dbReference>
<feature type="domain" description="F-box" evidence="1">
    <location>
        <begin position="24"/>
        <end position="60"/>
    </location>
</feature>
<sequence length="169" mass="19834">MMCAAVNEDVLMDDSVIRGENSDWSTISPDLLQRILEFLPYADVYFCALVCVQWQEIVKNYFSSQVRLYAYRMLHRLPQLGRMNDRISHAEVRLCSSCMYVGLRRATEAKELDMQVSQFGTLIPDEAWLEAISSRCVDRKYDLLICEESNRRLLPYLKKYFNRVQIISK</sequence>
<dbReference type="AlphaFoldDB" id="A0A183J522"/>
<evidence type="ECO:0000313" key="2">
    <source>
        <dbReference type="EMBL" id="VDP36053.1"/>
    </source>
</evidence>
<dbReference type="SUPFAM" id="SSF81383">
    <property type="entry name" value="F-box domain"/>
    <property type="match status" value="1"/>
</dbReference>
<dbReference type="EMBL" id="UZAM01014855">
    <property type="protein sequence ID" value="VDP36053.1"/>
    <property type="molecule type" value="Genomic_DNA"/>
</dbReference>
<evidence type="ECO:0000259" key="1">
    <source>
        <dbReference type="Pfam" id="PF00646"/>
    </source>
</evidence>
<dbReference type="InterPro" id="IPR001810">
    <property type="entry name" value="F-box_dom"/>
</dbReference>
<reference evidence="4" key="1">
    <citation type="submission" date="2016-06" db="UniProtKB">
        <authorList>
            <consortium name="WormBaseParasite"/>
        </authorList>
    </citation>
    <scope>IDENTIFICATION</scope>
</reference>
<reference evidence="2 3" key="2">
    <citation type="submission" date="2018-11" db="EMBL/GenBank/DDBJ databases">
        <authorList>
            <consortium name="Pathogen Informatics"/>
        </authorList>
    </citation>
    <scope>NUCLEOTIDE SEQUENCE [LARGE SCALE GENOMIC DNA]</scope>
</reference>
<evidence type="ECO:0000313" key="4">
    <source>
        <dbReference type="WBParaSite" id="SBAD_0001134601-mRNA-1"/>
    </source>
</evidence>
<keyword evidence="3" id="KW-1185">Reference proteome</keyword>
<name>A0A183J522_9BILA</name>
<organism evidence="4">
    <name type="scientific">Soboliphyme baturini</name>
    <dbReference type="NCBI Taxonomy" id="241478"/>
    <lineage>
        <taxon>Eukaryota</taxon>
        <taxon>Metazoa</taxon>
        <taxon>Ecdysozoa</taxon>
        <taxon>Nematoda</taxon>
        <taxon>Enoplea</taxon>
        <taxon>Dorylaimia</taxon>
        <taxon>Dioctophymatida</taxon>
        <taxon>Dioctophymatoidea</taxon>
        <taxon>Soboliphymatidae</taxon>
        <taxon>Soboliphyme</taxon>
    </lineage>
</organism>
<gene>
    <name evidence="2" type="ORF">SBAD_LOCUS10970</name>
</gene>
<dbReference type="InterPro" id="IPR036047">
    <property type="entry name" value="F-box-like_dom_sf"/>
</dbReference>
<dbReference type="WBParaSite" id="SBAD_0001134601-mRNA-1">
    <property type="protein sequence ID" value="SBAD_0001134601-mRNA-1"/>
    <property type="gene ID" value="SBAD_0001134601"/>
</dbReference>
<protein>
    <submittedName>
        <fullName evidence="4">F-box domain-containing protein</fullName>
    </submittedName>
</protein>
<proteinExistence type="predicted"/>
<evidence type="ECO:0000313" key="3">
    <source>
        <dbReference type="Proteomes" id="UP000270296"/>
    </source>
</evidence>
<dbReference type="Gene3D" id="1.20.1280.50">
    <property type="match status" value="1"/>
</dbReference>